<proteinExistence type="inferred from homology"/>
<accession>A0A2D0N816</accession>
<dbReference type="PANTHER" id="PTHR30469">
    <property type="entry name" value="MULTIDRUG RESISTANCE PROTEIN MDTA"/>
    <property type="match status" value="1"/>
</dbReference>
<dbReference type="Pfam" id="PF25893">
    <property type="entry name" value="HH_CzcB"/>
    <property type="match status" value="1"/>
</dbReference>
<feature type="domain" description="CzcB-like alpha-helical hairpin" evidence="3">
    <location>
        <begin position="132"/>
        <end position="187"/>
    </location>
</feature>
<dbReference type="GO" id="GO:0015562">
    <property type="term" value="F:efflux transmembrane transporter activity"/>
    <property type="evidence" value="ECO:0007669"/>
    <property type="project" value="TreeGrafter"/>
</dbReference>
<protein>
    <submittedName>
        <fullName evidence="6">Efflux transporter periplasmic adaptor subunit</fullName>
    </submittedName>
</protein>
<dbReference type="InterPro" id="IPR058792">
    <property type="entry name" value="Beta-barrel_RND_2"/>
</dbReference>
<evidence type="ECO:0000256" key="1">
    <source>
        <dbReference type="ARBA" id="ARBA00009477"/>
    </source>
</evidence>
<comment type="caution">
    <text evidence="6">The sequence shown here is derived from an EMBL/GenBank/DDBJ whole genome shotgun (WGS) entry which is preliminary data.</text>
</comment>
<evidence type="ECO:0000256" key="2">
    <source>
        <dbReference type="SAM" id="Coils"/>
    </source>
</evidence>
<dbReference type="OrthoDB" id="9806939at2"/>
<reference evidence="6 7" key="1">
    <citation type="submission" date="2017-10" db="EMBL/GenBank/DDBJ databases">
        <title>The draft genome sequence of Lewinella nigricans NBRC 102662.</title>
        <authorList>
            <person name="Wang K."/>
        </authorList>
    </citation>
    <scope>NUCLEOTIDE SEQUENCE [LARGE SCALE GENOMIC DNA]</scope>
    <source>
        <strain evidence="6 7">NBRC 102662</strain>
    </source>
</reference>
<evidence type="ECO:0000313" key="7">
    <source>
        <dbReference type="Proteomes" id="UP000223913"/>
    </source>
</evidence>
<dbReference type="InterPro" id="IPR058648">
    <property type="entry name" value="HH_CzcB-like"/>
</dbReference>
<evidence type="ECO:0000313" key="6">
    <source>
        <dbReference type="EMBL" id="PHN04652.1"/>
    </source>
</evidence>
<dbReference type="PROSITE" id="PS51257">
    <property type="entry name" value="PROKAR_LIPOPROTEIN"/>
    <property type="match status" value="1"/>
</dbReference>
<evidence type="ECO:0000259" key="5">
    <source>
        <dbReference type="Pfam" id="PF25967"/>
    </source>
</evidence>
<dbReference type="AlphaFoldDB" id="A0A2D0N816"/>
<comment type="similarity">
    <text evidence="1">Belongs to the membrane fusion protein (MFP) (TC 8.A.1) family.</text>
</comment>
<dbReference type="NCBIfam" id="TIGR01730">
    <property type="entry name" value="RND_mfp"/>
    <property type="match status" value="1"/>
</dbReference>
<dbReference type="Gene3D" id="1.10.287.470">
    <property type="entry name" value="Helix hairpin bin"/>
    <property type="match status" value="1"/>
</dbReference>
<dbReference type="Proteomes" id="UP000223913">
    <property type="component" value="Unassembled WGS sequence"/>
</dbReference>
<evidence type="ECO:0000259" key="3">
    <source>
        <dbReference type="Pfam" id="PF25893"/>
    </source>
</evidence>
<dbReference type="Gene3D" id="2.40.30.170">
    <property type="match status" value="1"/>
</dbReference>
<dbReference type="PANTHER" id="PTHR30469:SF15">
    <property type="entry name" value="HLYD FAMILY OF SECRETION PROTEINS"/>
    <property type="match status" value="1"/>
</dbReference>
<dbReference type="InterPro" id="IPR058627">
    <property type="entry name" value="MdtA-like_C"/>
</dbReference>
<dbReference type="Gene3D" id="2.40.50.100">
    <property type="match status" value="1"/>
</dbReference>
<dbReference type="GO" id="GO:1990281">
    <property type="term" value="C:efflux pump complex"/>
    <property type="evidence" value="ECO:0007669"/>
    <property type="project" value="TreeGrafter"/>
</dbReference>
<feature type="domain" description="Multidrug resistance protein MdtA-like C-terminal permuted SH3" evidence="5">
    <location>
        <begin position="306"/>
        <end position="370"/>
    </location>
</feature>
<evidence type="ECO:0000259" key="4">
    <source>
        <dbReference type="Pfam" id="PF25954"/>
    </source>
</evidence>
<sequence length="392" mass="43527">MKHLFSFLAIALLFVACNPTVEEVPADLEGKKAYLQEKKEELNKLTLQIAQLESEIAKEDPTFGGKKVRLVTIDSVNRSDFEHFVEIQGSIEADDMVDVTSETAGRILSLKVKEGDPVRQGQLVAELDLESLKKQIAELETSLSLANTVYERQKRLWDQNIGSEMQYLEAKNNKERLEKSLETLQFNLTKSKVYAPISGVVENEVLQSGEIASPGAPIVQILNTNRLKAKASVPESYLKSVTQGAMVKVSVPALDWETEARVTQIGRVIDPSNRTFAVEVALSDPQRRLKPNLLAYVYFKDYEEEDVVTIPLDQVQEEVGGKKYVFVVDRSGEDPIARKVYVKIGRTNSEGAVVITEGLNGDEELIMDGARGLVDEDLIDITNNAKTEANNG</sequence>
<organism evidence="6 7">
    <name type="scientific">Flavilitoribacter nigricans (strain ATCC 23147 / DSM 23189 / NBRC 102662 / NCIMB 1420 / SS-2)</name>
    <name type="common">Lewinella nigricans</name>
    <dbReference type="NCBI Taxonomy" id="1122177"/>
    <lineage>
        <taxon>Bacteria</taxon>
        <taxon>Pseudomonadati</taxon>
        <taxon>Bacteroidota</taxon>
        <taxon>Saprospiria</taxon>
        <taxon>Saprospirales</taxon>
        <taxon>Lewinellaceae</taxon>
        <taxon>Flavilitoribacter</taxon>
    </lineage>
</organism>
<feature type="coiled-coil region" evidence="2">
    <location>
        <begin position="28"/>
        <end position="55"/>
    </location>
</feature>
<dbReference type="RefSeq" id="WP_099151712.1">
    <property type="nucleotide sequence ID" value="NZ_PDUD01000024.1"/>
</dbReference>
<name>A0A2D0N816_FLAN2</name>
<feature type="domain" description="CusB-like beta-barrel" evidence="4">
    <location>
        <begin position="230"/>
        <end position="300"/>
    </location>
</feature>
<gene>
    <name evidence="6" type="ORF">CRP01_19220</name>
</gene>
<dbReference type="Pfam" id="PF25954">
    <property type="entry name" value="Beta-barrel_RND_2"/>
    <property type="match status" value="1"/>
</dbReference>
<dbReference type="InterPro" id="IPR006143">
    <property type="entry name" value="RND_pump_MFP"/>
</dbReference>
<feature type="coiled-coil region" evidence="2">
    <location>
        <begin position="122"/>
        <end position="187"/>
    </location>
</feature>
<keyword evidence="2" id="KW-0175">Coiled coil</keyword>
<dbReference type="SUPFAM" id="SSF111369">
    <property type="entry name" value="HlyD-like secretion proteins"/>
    <property type="match status" value="1"/>
</dbReference>
<keyword evidence="7" id="KW-1185">Reference proteome</keyword>
<dbReference type="Gene3D" id="2.40.420.20">
    <property type="match status" value="1"/>
</dbReference>
<dbReference type="Pfam" id="PF25967">
    <property type="entry name" value="RND-MFP_C"/>
    <property type="match status" value="1"/>
</dbReference>
<dbReference type="EMBL" id="PDUD01000024">
    <property type="protein sequence ID" value="PHN04652.1"/>
    <property type="molecule type" value="Genomic_DNA"/>
</dbReference>